<name>A0A3P9NYM3_POERE</name>
<dbReference type="SUPFAM" id="SSF48726">
    <property type="entry name" value="Immunoglobulin"/>
    <property type="match status" value="1"/>
</dbReference>
<accession>A0A3P9NYM3</accession>
<dbReference type="Proteomes" id="UP000242638">
    <property type="component" value="Unassembled WGS sequence"/>
</dbReference>
<dbReference type="InterPro" id="IPR003597">
    <property type="entry name" value="Ig_C1-set"/>
</dbReference>
<dbReference type="Gene3D" id="2.60.40.10">
    <property type="entry name" value="Immunoglobulins"/>
    <property type="match status" value="1"/>
</dbReference>
<dbReference type="SMART" id="SM00407">
    <property type="entry name" value="IGc1"/>
    <property type="match status" value="1"/>
</dbReference>
<feature type="transmembrane region" description="Helical" evidence="4">
    <location>
        <begin position="244"/>
        <end position="267"/>
    </location>
</feature>
<dbReference type="GeneTree" id="ENSGT00940000161847"/>
<organism evidence="6 7">
    <name type="scientific">Poecilia reticulata</name>
    <name type="common">Guppy</name>
    <name type="synonym">Acanthophacelus reticulatus</name>
    <dbReference type="NCBI Taxonomy" id="8081"/>
    <lineage>
        <taxon>Eukaryota</taxon>
        <taxon>Metazoa</taxon>
        <taxon>Chordata</taxon>
        <taxon>Craniata</taxon>
        <taxon>Vertebrata</taxon>
        <taxon>Euteleostomi</taxon>
        <taxon>Actinopterygii</taxon>
        <taxon>Neopterygii</taxon>
        <taxon>Teleostei</taxon>
        <taxon>Neoteleostei</taxon>
        <taxon>Acanthomorphata</taxon>
        <taxon>Ovalentaria</taxon>
        <taxon>Atherinomorphae</taxon>
        <taxon>Cyprinodontiformes</taxon>
        <taxon>Poeciliidae</taxon>
        <taxon>Poeciliinae</taxon>
        <taxon>Poecilia</taxon>
    </lineage>
</organism>
<protein>
    <submittedName>
        <fullName evidence="6">RLA class II histocompatibility antigen, DP alpha-1 chain-like</fullName>
    </submittedName>
</protein>
<dbReference type="InterPro" id="IPR011162">
    <property type="entry name" value="MHC_I/II-like_Ag-recog"/>
</dbReference>
<dbReference type="InterPro" id="IPR003006">
    <property type="entry name" value="Ig/MHC_CS"/>
</dbReference>
<dbReference type="InterPro" id="IPR013783">
    <property type="entry name" value="Ig-like_fold"/>
</dbReference>
<dbReference type="SUPFAM" id="SSF54452">
    <property type="entry name" value="MHC antigen-recognition domain"/>
    <property type="match status" value="1"/>
</dbReference>
<dbReference type="InterPro" id="IPR036179">
    <property type="entry name" value="Ig-like_dom_sf"/>
</dbReference>
<dbReference type="GO" id="GO:0006955">
    <property type="term" value="P:immune response"/>
    <property type="evidence" value="ECO:0007669"/>
    <property type="project" value="InterPro"/>
</dbReference>
<evidence type="ECO:0000313" key="6">
    <source>
        <dbReference type="Ensembl" id="ENSPREP00000014548.1"/>
    </source>
</evidence>
<feature type="domain" description="Ig-like" evidence="5">
    <location>
        <begin position="138"/>
        <end position="227"/>
    </location>
</feature>
<dbReference type="InterPro" id="IPR050160">
    <property type="entry name" value="MHC/Immunoglobulin"/>
</dbReference>
<dbReference type="STRING" id="8081.ENSPREP00000014548"/>
<dbReference type="AlphaFoldDB" id="A0A3P9NYM3"/>
<dbReference type="PANTHER" id="PTHR19944">
    <property type="entry name" value="MHC CLASS II-RELATED"/>
    <property type="match status" value="1"/>
</dbReference>
<dbReference type="PANTHER" id="PTHR19944:SF86">
    <property type="entry name" value="HLA CLASS II HISTOCOMPATIBILITY ANTIGEN, DR ALPHA CHAIN"/>
    <property type="match status" value="1"/>
</dbReference>
<evidence type="ECO:0000313" key="7">
    <source>
        <dbReference type="Proteomes" id="UP000242638"/>
    </source>
</evidence>
<dbReference type="InterPro" id="IPR001003">
    <property type="entry name" value="MHC_II_a_N"/>
</dbReference>
<dbReference type="GO" id="GO:0019882">
    <property type="term" value="P:antigen processing and presentation"/>
    <property type="evidence" value="ECO:0007669"/>
    <property type="project" value="InterPro"/>
</dbReference>
<dbReference type="SMART" id="SM00920">
    <property type="entry name" value="MHC_II_alpha"/>
    <property type="match status" value="1"/>
</dbReference>
<keyword evidence="7" id="KW-1185">Reference proteome</keyword>
<dbReference type="PROSITE" id="PS00290">
    <property type="entry name" value="IG_MHC"/>
    <property type="match status" value="1"/>
</dbReference>
<dbReference type="PROSITE" id="PS50835">
    <property type="entry name" value="IG_LIKE"/>
    <property type="match status" value="1"/>
</dbReference>
<proteinExistence type="inferred from homology"/>
<evidence type="ECO:0000259" key="5">
    <source>
        <dbReference type="PROSITE" id="PS50835"/>
    </source>
</evidence>
<dbReference type="Pfam" id="PF00993">
    <property type="entry name" value="MHC_II_alpha"/>
    <property type="match status" value="1"/>
</dbReference>
<reference evidence="6" key="2">
    <citation type="submission" date="2025-08" db="UniProtKB">
        <authorList>
            <consortium name="Ensembl"/>
        </authorList>
    </citation>
    <scope>IDENTIFICATION</scope>
    <source>
        <strain evidence="6">Guanapo</strain>
    </source>
</reference>
<comment type="similarity">
    <text evidence="1">Belongs to the MHC class II family.</text>
</comment>
<evidence type="ECO:0000256" key="1">
    <source>
        <dbReference type="ARBA" id="ARBA00007394"/>
    </source>
</evidence>
<reference evidence="6" key="3">
    <citation type="submission" date="2025-09" db="UniProtKB">
        <authorList>
            <consortium name="Ensembl"/>
        </authorList>
    </citation>
    <scope>IDENTIFICATION</scope>
    <source>
        <strain evidence="6">Guanapo</strain>
    </source>
</reference>
<evidence type="ECO:0000256" key="4">
    <source>
        <dbReference type="SAM" id="Phobius"/>
    </source>
</evidence>
<dbReference type="Pfam" id="PF07654">
    <property type="entry name" value="C1-set"/>
    <property type="match status" value="1"/>
</dbReference>
<dbReference type="Ensembl" id="ENSPRET00000014697.1">
    <property type="protein sequence ID" value="ENSPREP00000014548.1"/>
    <property type="gene ID" value="ENSPREG00000006521.1"/>
</dbReference>
<keyword evidence="4" id="KW-0812">Transmembrane</keyword>
<dbReference type="InterPro" id="IPR007110">
    <property type="entry name" value="Ig-like_dom"/>
</dbReference>
<evidence type="ECO:0000256" key="3">
    <source>
        <dbReference type="ARBA" id="ARBA00023319"/>
    </source>
</evidence>
<keyword evidence="3" id="KW-0393">Immunoglobulin domain</keyword>
<keyword evidence="2" id="KW-0325">Glycoprotein</keyword>
<reference evidence="7" key="1">
    <citation type="submission" date="2013-11" db="EMBL/GenBank/DDBJ databases">
        <title>The genomic landscape of the Guanapo guppy.</title>
        <authorList>
            <person name="Kuenstner A."/>
            <person name="Dreyer C."/>
        </authorList>
    </citation>
    <scope>NUCLEOTIDE SEQUENCE</scope>
    <source>
        <strain evidence="7">Guanapo</strain>
    </source>
</reference>
<sequence>MLVATRRISTFTVTVTVRKLPQSVQLNLILATFSFSTVINVIVNSPVMTQILGIFQHEDLEVVACSPANEMDMMALDGEHVWHADFIQGKGVVTMPHFLVHPDFPGFYERAEKREKFCKDNLKTLRLEMKDIPDPLDPPSSLLYPAHHAVLGEKNVLVCHVSGFCPAPVQVSWMKNGQEVTSGSSLTIPLPSRTSSFTQISRLDFIVQFGDVYSCSVDHQALRKPLTRTWEFQVEAPPGPGDGPAVLCAVGVMVGLLGAATGAFFMVKGMQLIGPS</sequence>
<evidence type="ECO:0000256" key="2">
    <source>
        <dbReference type="ARBA" id="ARBA00023180"/>
    </source>
</evidence>
<keyword evidence="4" id="KW-0472">Membrane</keyword>
<keyword evidence="4" id="KW-1133">Transmembrane helix</keyword>
<dbReference type="GO" id="GO:0042613">
    <property type="term" value="C:MHC class II protein complex"/>
    <property type="evidence" value="ECO:0007669"/>
    <property type="project" value="InterPro"/>
</dbReference>